<organism evidence="1 2">
    <name type="scientific">Pseudooceanicola algae</name>
    <dbReference type="NCBI Taxonomy" id="1537215"/>
    <lineage>
        <taxon>Bacteria</taxon>
        <taxon>Pseudomonadati</taxon>
        <taxon>Pseudomonadota</taxon>
        <taxon>Alphaproteobacteria</taxon>
        <taxon>Rhodobacterales</taxon>
        <taxon>Paracoccaceae</taxon>
        <taxon>Pseudooceanicola</taxon>
    </lineage>
</organism>
<reference evidence="1 2" key="1">
    <citation type="submission" date="2020-08" db="EMBL/GenBank/DDBJ databases">
        <title>Genome sequence of Rhodobacteraceae bacterium Lw-13e.</title>
        <authorList>
            <person name="Poehlein A."/>
            <person name="Wolter L."/>
            <person name="Daniel R."/>
            <person name="Brinkhoff T."/>
        </authorList>
    </citation>
    <scope>NUCLEOTIDE SEQUENCE [LARGE SCALE GENOMIC DNA]</scope>
    <source>
        <strain evidence="1 2">Lw-13e</strain>
    </source>
</reference>
<accession>A0A418SCK8</accession>
<dbReference type="AlphaFoldDB" id="A0A418SCK8"/>
<proteinExistence type="predicted"/>
<name>A0A418SCK8_9RHOB</name>
<protein>
    <submittedName>
        <fullName evidence="1">Uncharacterized protein</fullName>
    </submittedName>
</protein>
<dbReference type="KEGG" id="palw:PSAL_033060"/>
<dbReference type="Proteomes" id="UP000283786">
    <property type="component" value="Chromosome"/>
</dbReference>
<gene>
    <name evidence="1" type="ORF">PSAL_033060</name>
</gene>
<dbReference type="EMBL" id="CP060436">
    <property type="protein sequence ID" value="QPM92043.1"/>
    <property type="molecule type" value="Genomic_DNA"/>
</dbReference>
<dbReference type="RefSeq" id="WP_119840573.1">
    <property type="nucleotide sequence ID" value="NZ_CP060436.1"/>
</dbReference>
<evidence type="ECO:0000313" key="1">
    <source>
        <dbReference type="EMBL" id="QPM92043.1"/>
    </source>
</evidence>
<dbReference type="OrthoDB" id="1418968at2"/>
<sequence length="63" mass="6704">MKHLWIIVGLALLPGLGNFAGGRVAEFLRSSPRLRIALNTKSGILIGVVAIELMHEALNNLAG</sequence>
<evidence type="ECO:0000313" key="2">
    <source>
        <dbReference type="Proteomes" id="UP000283786"/>
    </source>
</evidence>
<keyword evidence="2" id="KW-1185">Reference proteome</keyword>